<dbReference type="FunFam" id="1.20.81.30:FF:000001">
    <property type="entry name" value="Type II secretion system protein F"/>
    <property type="match status" value="2"/>
</dbReference>
<comment type="caution">
    <text evidence="11">The sequence shown here is derived from an EMBL/GenBank/DDBJ whole genome shotgun (WGS) entry which is preliminary data.</text>
</comment>
<evidence type="ECO:0000313" key="11">
    <source>
        <dbReference type="EMBL" id="GAH96498.1"/>
    </source>
</evidence>
<sequence>MIQCLEILAQQTETPQFKEVIEKVKDSVQSGSTLADALSRHKKAFDDLYVSMVNAGEIGGALDQILSRLATYREKADALARKVKGALVYPSVIVAVAALVTFVMLTYIVPVFAKMFEGLGAELPGPTQIVLGISAFLRHNILTGFILLIGLFIFYRYYSKTPRGRLTIDKLKLKAPLLGNLIRKSAIARFTRTLGTLISSGVSILDALEITAKTSGNRVIQDAIRKSVVSIAEGETITQPLKETGVFPPMVCQMISVGEKTGGLDEMLQKIADFYEEEVDAAVSALTSIIEPVIIVVMGAVIGGILIAMYLPMFDIIGKIG</sequence>
<keyword evidence="8 9" id="KW-0472">Membrane</keyword>
<dbReference type="PROSITE" id="PS00874">
    <property type="entry name" value="T2SP_F"/>
    <property type="match status" value="1"/>
</dbReference>
<keyword evidence="5" id="KW-0997">Cell inner membrane</keyword>
<feature type="transmembrane region" description="Helical" evidence="9">
    <location>
        <begin position="87"/>
        <end position="109"/>
    </location>
</feature>
<keyword evidence="4" id="KW-1003">Cell membrane</keyword>
<evidence type="ECO:0000256" key="8">
    <source>
        <dbReference type="ARBA" id="ARBA00023136"/>
    </source>
</evidence>
<reference evidence="11" key="1">
    <citation type="journal article" date="2014" name="Front. Microbiol.">
        <title>High frequency of phylogenetically diverse reductive dehalogenase-homologous genes in deep subseafloor sedimentary metagenomes.</title>
        <authorList>
            <person name="Kawai M."/>
            <person name="Futagami T."/>
            <person name="Toyoda A."/>
            <person name="Takaki Y."/>
            <person name="Nishi S."/>
            <person name="Hori S."/>
            <person name="Arai W."/>
            <person name="Tsubouchi T."/>
            <person name="Morono Y."/>
            <person name="Uchiyama I."/>
            <person name="Ito T."/>
            <person name="Fujiyama A."/>
            <person name="Inagaki F."/>
            <person name="Takami H."/>
        </authorList>
    </citation>
    <scope>NUCLEOTIDE SEQUENCE</scope>
    <source>
        <strain evidence="11">Expedition CK06-06</strain>
    </source>
</reference>
<keyword evidence="6 9" id="KW-0812">Transmembrane</keyword>
<accession>X1LQU9</accession>
<evidence type="ECO:0000256" key="1">
    <source>
        <dbReference type="ARBA" id="ARBA00004429"/>
    </source>
</evidence>
<feature type="domain" description="Type II secretion system protein GspF" evidence="10">
    <location>
        <begin position="2"/>
        <end position="110"/>
    </location>
</feature>
<organism evidence="11">
    <name type="scientific">marine sediment metagenome</name>
    <dbReference type="NCBI Taxonomy" id="412755"/>
    <lineage>
        <taxon>unclassified sequences</taxon>
        <taxon>metagenomes</taxon>
        <taxon>ecological metagenomes</taxon>
    </lineage>
</organism>
<dbReference type="PANTHER" id="PTHR30012:SF7">
    <property type="entry name" value="PROTEIN TRANSPORT PROTEIN HOFC HOMOLOG"/>
    <property type="match status" value="1"/>
</dbReference>
<dbReference type="InterPro" id="IPR042094">
    <property type="entry name" value="T2SS_GspF_sf"/>
</dbReference>
<dbReference type="PANTHER" id="PTHR30012">
    <property type="entry name" value="GENERAL SECRETION PATHWAY PROTEIN"/>
    <property type="match status" value="1"/>
</dbReference>
<dbReference type="InterPro" id="IPR001992">
    <property type="entry name" value="T2SS_GspF/T4SS_PilC_CS"/>
</dbReference>
<evidence type="ECO:0000256" key="9">
    <source>
        <dbReference type="SAM" id="Phobius"/>
    </source>
</evidence>
<comment type="similarity">
    <text evidence="2">Belongs to the GSP F family.</text>
</comment>
<dbReference type="GO" id="GO:0005886">
    <property type="term" value="C:plasma membrane"/>
    <property type="evidence" value="ECO:0007669"/>
    <property type="project" value="UniProtKB-SubCell"/>
</dbReference>
<keyword evidence="7 9" id="KW-1133">Transmembrane helix</keyword>
<gene>
    <name evidence="11" type="ORF">S06H3_04231</name>
</gene>
<evidence type="ECO:0000256" key="2">
    <source>
        <dbReference type="ARBA" id="ARBA00005745"/>
    </source>
</evidence>
<evidence type="ECO:0000256" key="4">
    <source>
        <dbReference type="ARBA" id="ARBA00022475"/>
    </source>
</evidence>
<dbReference type="InterPro" id="IPR003004">
    <property type="entry name" value="GspF/PilC"/>
</dbReference>
<evidence type="ECO:0000256" key="6">
    <source>
        <dbReference type="ARBA" id="ARBA00022692"/>
    </source>
</evidence>
<comment type="subcellular location">
    <subcellularLocation>
        <location evidence="1">Cell inner membrane</location>
        <topology evidence="1">Multi-pass membrane protein</topology>
    </subcellularLocation>
</comment>
<protein>
    <recommendedName>
        <fullName evidence="10">Type II secretion system protein GspF domain-containing protein</fullName>
    </recommendedName>
</protein>
<dbReference type="AlphaFoldDB" id="X1LQU9"/>
<proteinExistence type="inferred from homology"/>
<evidence type="ECO:0000256" key="3">
    <source>
        <dbReference type="ARBA" id="ARBA00022448"/>
    </source>
</evidence>
<evidence type="ECO:0000256" key="5">
    <source>
        <dbReference type="ARBA" id="ARBA00022519"/>
    </source>
</evidence>
<dbReference type="Pfam" id="PF00482">
    <property type="entry name" value="T2SSF"/>
    <property type="match status" value="2"/>
</dbReference>
<feature type="transmembrane region" description="Helical" evidence="9">
    <location>
        <begin position="293"/>
        <end position="311"/>
    </location>
</feature>
<name>X1LQU9_9ZZZZ</name>
<feature type="domain" description="Type II secretion system protein GspF" evidence="10">
    <location>
        <begin position="190"/>
        <end position="312"/>
    </location>
</feature>
<dbReference type="EMBL" id="BARV01001462">
    <property type="protein sequence ID" value="GAH96498.1"/>
    <property type="molecule type" value="Genomic_DNA"/>
</dbReference>
<dbReference type="GO" id="GO:0015628">
    <property type="term" value="P:protein secretion by the type II secretion system"/>
    <property type="evidence" value="ECO:0007669"/>
    <property type="project" value="TreeGrafter"/>
</dbReference>
<keyword evidence="3" id="KW-0813">Transport</keyword>
<dbReference type="PRINTS" id="PR00812">
    <property type="entry name" value="BCTERIALGSPF"/>
</dbReference>
<evidence type="ECO:0000256" key="7">
    <source>
        <dbReference type="ARBA" id="ARBA00022989"/>
    </source>
</evidence>
<dbReference type="Gene3D" id="1.20.81.30">
    <property type="entry name" value="Type II secretion system (T2SS), domain F"/>
    <property type="match status" value="2"/>
</dbReference>
<dbReference type="InterPro" id="IPR018076">
    <property type="entry name" value="T2SS_GspF_dom"/>
</dbReference>
<evidence type="ECO:0000259" key="10">
    <source>
        <dbReference type="Pfam" id="PF00482"/>
    </source>
</evidence>
<feature type="transmembrane region" description="Helical" evidence="9">
    <location>
        <begin position="129"/>
        <end position="155"/>
    </location>
</feature>